<gene>
    <name evidence="1" type="ORF">PR048_000210</name>
</gene>
<dbReference type="EMBL" id="JARBHB010000001">
    <property type="protein sequence ID" value="KAJ8894903.1"/>
    <property type="molecule type" value="Genomic_DNA"/>
</dbReference>
<proteinExistence type="predicted"/>
<accession>A0ABQ9IE02</accession>
<comment type="caution">
    <text evidence="1">The sequence shown here is derived from an EMBL/GenBank/DDBJ whole genome shotgun (WGS) entry which is preliminary data.</text>
</comment>
<protein>
    <submittedName>
        <fullName evidence="1">Uncharacterized protein</fullName>
    </submittedName>
</protein>
<organism evidence="1 2">
    <name type="scientific">Dryococelus australis</name>
    <dbReference type="NCBI Taxonomy" id="614101"/>
    <lineage>
        <taxon>Eukaryota</taxon>
        <taxon>Metazoa</taxon>
        <taxon>Ecdysozoa</taxon>
        <taxon>Arthropoda</taxon>
        <taxon>Hexapoda</taxon>
        <taxon>Insecta</taxon>
        <taxon>Pterygota</taxon>
        <taxon>Neoptera</taxon>
        <taxon>Polyneoptera</taxon>
        <taxon>Phasmatodea</taxon>
        <taxon>Verophasmatodea</taxon>
        <taxon>Anareolatae</taxon>
        <taxon>Phasmatidae</taxon>
        <taxon>Eurycanthinae</taxon>
        <taxon>Dryococelus</taxon>
    </lineage>
</organism>
<dbReference type="Proteomes" id="UP001159363">
    <property type="component" value="Chromosome 1"/>
</dbReference>
<evidence type="ECO:0000313" key="2">
    <source>
        <dbReference type="Proteomes" id="UP001159363"/>
    </source>
</evidence>
<reference evidence="1 2" key="1">
    <citation type="submission" date="2023-02" db="EMBL/GenBank/DDBJ databases">
        <title>LHISI_Scaffold_Assembly.</title>
        <authorList>
            <person name="Stuart O.P."/>
            <person name="Cleave R."/>
            <person name="Magrath M.J.L."/>
            <person name="Mikheyev A.S."/>
        </authorList>
    </citation>
    <scope>NUCLEOTIDE SEQUENCE [LARGE SCALE GENOMIC DNA]</scope>
    <source>
        <strain evidence="1">Daus_M_001</strain>
        <tissue evidence="1">Leg muscle</tissue>
    </source>
</reference>
<evidence type="ECO:0000313" key="1">
    <source>
        <dbReference type="EMBL" id="KAJ8894903.1"/>
    </source>
</evidence>
<keyword evidence="2" id="KW-1185">Reference proteome</keyword>
<sequence>MKNIIITECARIQCDVLRCNFPDLVKLCLPMAEEYPRRRILAGLQKSVKCLFIGCCPREWPALPHTLQCGIGYVFPCKSAIGSEASRTCIIYCVPIAKVSIDSSRQDQSIARIKTFVWRGYSEIACVYFKKLTKLNTILSYTRQKAKSKYRNRTWLERAFQKQSSDTHKAPCDWVKRCCEFKRNIQLSERSNVDVFTQKKNKRPFDIDEIRICTTPSPELFVGRFKRTAIFSEQNKHWHCGVAKQLLNVHKRSVIANEKYNEGNIQQRQLIWLENTPEKSEVVPLIGGFSRGPPVSPPFHSGAAPYPLQSPSSALKNSMTDAEGASRNIHVTQNYTAGTAKSLQARRLAALVSPSRVRESSYGSAACGDIYKKN</sequence>
<name>A0ABQ9IE02_9NEOP</name>